<evidence type="ECO:0000256" key="1">
    <source>
        <dbReference type="SAM" id="Phobius"/>
    </source>
</evidence>
<dbReference type="RefSeq" id="WP_263340045.1">
    <property type="nucleotide sequence ID" value="NZ_JAOVQO010000024.1"/>
</dbReference>
<dbReference type="InterPro" id="IPR018723">
    <property type="entry name" value="DUF2254_membrane"/>
</dbReference>
<feature type="transmembrane region" description="Helical" evidence="1">
    <location>
        <begin position="124"/>
        <end position="144"/>
    </location>
</feature>
<dbReference type="Pfam" id="PF10011">
    <property type="entry name" value="DUF2254"/>
    <property type="match status" value="1"/>
</dbReference>
<organism evidence="2 3">
    <name type="scientific">Albidovulum salinarum</name>
    <dbReference type="NCBI Taxonomy" id="2984153"/>
    <lineage>
        <taxon>Bacteria</taxon>
        <taxon>Pseudomonadati</taxon>
        <taxon>Pseudomonadota</taxon>
        <taxon>Alphaproteobacteria</taxon>
        <taxon>Rhodobacterales</taxon>
        <taxon>Paracoccaceae</taxon>
        <taxon>Albidovulum</taxon>
    </lineage>
</organism>
<comment type="caution">
    <text evidence="2">The sequence shown here is derived from an EMBL/GenBank/DDBJ whole genome shotgun (WGS) entry which is preliminary data.</text>
</comment>
<keyword evidence="1" id="KW-0812">Transmembrane</keyword>
<gene>
    <name evidence="2" type="ORF">OEZ60_19750</name>
</gene>
<dbReference type="Proteomes" id="UP001209535">
    <property type="component" value="Unassembled WGS sequence"/>
</dbReference>
<evidence type="ECO:0000313" key="2">
    <source>
        <dbReference type="EMBL" id="MCU9850228.1"/>
    </source>
</evidence>
<keyword evidence="3" id="KW-1185">Reference proteome</keyword>
<reference evidence="2 3" key="1">
    <citation type="submission" date="2022-10" db="EMBL/GenBank/DDBJ databases">
        <title>Defluviimonas sp. nov., isolated from ocean surface sediments.</title>
        <authorList>
            <person name="He W."/>
            <person name="Wang L."/>
            <person name="Zhang D.-F."/>
        </authorList>
    </citation>
    <scope>NUCLEOTIDE SEQUENCE [LARGE SCALE GENOMIC DNA]</scope>
    <source>
        <strain evidence="2 3">WL0024</strain>
    </source>
</reference>
<proteinExistence type="predicted"/>
<sequence>MQWRTPFTALLTVPASLALVIAALAWVAVLCEDAFGTPRWLMSLDAASAHTILSVVATGAMTALALAYSLTLVVFTLAASSIGPRLLKRFTTERANQVTAGLLGGTFLYAIIALGLSGAEVPRLATVGAGMLAIASVVQLIWFVRTVAQSVSIDDELAKIAARLERDLTRLKDNSALSVELPDAKSFHVAAKTVQAGYLAQIDRDALVRLAKAEDIVVQVGHTPGEYLFEGAPVISVSRPVDEQTCESLQTAVRQEPARSDAGTVHFSLNLLVEIALRALSPGVNDTFTALAVSDMLSGALAGIAQTKPRPEVILDEAGRPRVISPGASIRRLFDQAFSPLRRAAATNILMAEGLARAYQRLFDAGNSEAREVVAEHVEILMFDLARTGHHDADIAVVKKQIPAIVD</sequence>
<keyword evidence="1" id="KW-1133">Transmembrane helix</keyword>
<name>A0ABT2X8F0_9RHOB</name>
<evidence type="ECO:0000313" key="3">
    <source>
        <dbReference type="Proteomes" id="UP001209535"/>
    </source>
</evidence>
<protein>
    <submittedName>
        <fullName evidence="2">DUF2254 domain-containing protein</fullName>
    </submittedName>
</protein>
<dbReference type="EMBL" id="JAOVQO010000024">
    <property type="protein sequence ID" value="MCU9850228.1"/>
    <property type="molecule type" value="Genomic_DNA"/>
</dbReference>
<accession>A0ABT2X8F0</accession>
<keyword evidence="1" id="KW-0472">Membrane</keyword>
<feature type="transmembrane region" description="Helical" evidence="1">
    <location>
        <begin position="98"/>
        <end position="118"/>
    </location>
</feature>
<feature type="transmembrane region" description="Helical" evidence="1">
    <location>
        <begin position="55"/>
        <end position="78"/>
    </location>
</feature>